<evidence type="ECO:0000259" key="10">
    <source>
        <dbReference type="Pfam" id="PF12706"/>
    </source>
</evidence>
<evidence type="ECO:0000313" key="12">
    <source>
        <dbReference type="Proteomes" id="UP001500908"/>
    </source>
</evidence>
<feature type="domain" description="Metallo-beta-lactamase" evidence="10">
    <location>
        <begin position="198"/>
        <end position="267"/>
    </location>
</feature>
<keyword evidence="4 8" id="KW-0479">Metal-binding</keyword>
<feature type="active site" description="Proton acceptor" evidence="8">
    <location>
        <position position="65"/>
    </location>
</feature>
<evidence type="ECO:0000256" key="3">
    <source>
        <dbReference type="ARBA" id="ARBA00022722"/>
    </source>
</evidence>
<keyword evidence="12" id="KW-1185">Reference proteome</keyword>
<comment type="function">
    <text evidence="8">Zinc phosphodiesterase, which displays some tRNA 3'-processing endonuclease activity. Probably involved in tRNA maturation, by removing a 3'-trailer from precursor tRNA.</text>
</comment>
<evidence type="ECO:0000256" key="5">
    <source>
        <dbReference type="ARBA" id="ARBA00022759"/>
    </source>
</evidence>
<dbReference type="NCBIfam" id="NF000805">
    <property type="entry name" value="PRK00055.2-3"/>
    <property type="match status" value="1"/>
</dbReference>
<feature type="binding site" evidence="8">
    <location>
        <position position="208"/>
    </location>
    <ligand>
        <name>Zn(2+)</name>
        <dbReference type="ChEBI" id="CHEBI:29105"/>
        <label>2</label>
        <note>catalytic</note>
    </ligand>
</feature>
<feature type="binding site" evidence="8">
    <location>
        <position position="61"/>
    </location>
    <ligand>
        <name>Zn(2+)</name>
        <dbReference type="ChEBI" id="CHEBI:29105"/>
        <label>1</label>
        <note>catalytic</note>
    </ligand>
</feature>
<dbReference type="SUPFAM" id="SSF56281">
    <property type="entry name" value="Metallo-hydrolase/oxidoreductase"/>
    <property type="match status" value="1"/>
</dbReference>
<keyword evidence="2 8" id="KW-0819">tRNA processing</keyword>
<evidence type="ECO:0000256" key="1">
    <source>
        <dbReference type="ARBA" id="ARBA00011738"/>
    </source>
</evidence>
<comment type="catalytic activity">
    <reaction evidence="8">
        <text>Endonucleolytic cleavage of RNA, removing extra 3' nucleotides from tRNA precursor, generating 3' termini of tRNAs. A 3'-hydroxy group is left at the tRNA terminus and a 5'-phosphoryl group is left at the trailer molecule.</text>
        <dbReference type="EC" id="3.1.26.11"/>
    </reaction>
</comment>
<keyword evidence="7 8" id="KW-0862">Zinc</keyword>
<dbReference type="InterPro" id="IPR013471">
    <property type="entry name" value="RNase_Z/BN"/>
</dbReference>
<proteinExistence type="inferred from homology"/>
<dbReference type="HAMAP" id="MF_01818">
    <property type="entry name" value="RNase_Z_BN"/>
    <property type="match status" value="1"/>
</dbReference>
<feature type="binding site" evidence="8">
    <location>
        <position position="208"/>
    </location>
    <ligand>
        <name>Zn(2+)</name>
        <dbReference type="ChEBI" id="CHEBI:29105"/>
        <label>1</label>
        <note>catalytic</note>
    </ligand>
</feature>
<keyword evidence="6 8" id="KW-0378">Hydrolase</keyword>
<evidence type="ECO:0000259" key="9">
    <source>
        <dbReference type="Pfam" id="PF00753"/>
    </source>
</evidence>
<comment type="caution">
    <text evidence="11">The sequence shown here is derived from an EMBL/GenBank/DDBJ whole genome shotgun (WGS) entry which is preliminary data.</text>
</comment>
<evidence type="ECO:0000256" key="8">
    <source>
        <dbReference type="HAMAP-Rule" id="MF_01818"/>
    </source>
</evidence>
<keyword evidence="3 8" id="KW-0540">Nuclease</keyword>
<evidence type="ECO:0000256" key="6">
    <source>
        <dbReference type="ARBA" id="ARBA00022801"/>
    </source>
</evidence>
<comment type="similarity">
    <text evidence="8">Belongs to the RNase Z family.</text>
</comment>
<dbReference type="PANTHER" id="PTHR46018:SF2">
    <property type="entry name" value="ZINC PHOSPHODIESTERASE ELAC PROTEIN 1"/>
    <property type="match status" value="1"/>
</dbReference>
<organism evidence="11 12">
    <name type="scientific">Salinactinospora qingdaonensis</name>
    <dbReference type="NCBI Taxonomy" id="702744"/>
    <lineage>
        <taxon>Bacteria</taxon>
        <taxon>Bacillati</taxon>
        <taxon>Actinomycetota</taxon>
        <taxon>Actinomycetes</taxon>
        <taxon>Streptosporangiales</taxon>
        <taxon>Nocardiopsidaceae</taxon>
        <taxon>Salinactinospora</taxon>
    </lineage>
</organism>
<feature type="binding site" evidence="8">
    <location>
        <position position="266"/>
    </location>
    <ligand>
        <name>Zn(2+)</name>
        <dbReference type="ChEBI" id="CHEBI:29105"/>
        <label>2</label>
        <note>catalytic</note>
    </ligand>
</feature>
<dbReference type="InterPro" id="IPR036866">
    <property type="entry name" value="RibonucZ/Hydroxyglut_hydro"/>
</dbReference>
<dbReference type="Gene3D" id="3.60.15.10">
    <property type="entry name" value="Ribonuclease Z/Hydroxyacylglutathione hydrolase-like"/>
    <property type="match status" value="1"/>
</dbReference>
<evidence type="ECO:0000313" key="11">
    <source>
        <dbReference type="EMBL" id="GAA3765338.1"/>
    </source>
</evidence>
<feature type="domain" description="Metallo-beta-lactamase" evidence="9">
    <location>
        <begin position="17"/>
        <end position="75"/>
    </location>
</feature>
<feature type="binding site" evidence="8">
    <location>
        <position position="140"/>
    </location>
    <ligand>
        <name>Zn(2+)</name>
        <dbReference type="ChEBI" id="CHEBI:29105"/>
        <label>1</label>
        <note>catalytic</note>
    </ligand>
</feature>
<keyword evidence="5 8" id="KW-0255">Endonuclease</keyword>
<protein>
    <recommendedName>
        <fullName evidence="8">Ribonuclease Z</fullName>
        <shortName evidence="8">RNase Z</shortName>
        <ecNumber evidence="8">3.1.26.11</ecNumber>
    </recommendedName>
    <alternativeName>
        <fullName evidence="8">tRNA 3 endonuclease</fullName>
    </alternativeName>
    <alternativeName>
        <fullName evidence="8">tRNase Z</fullName>
    </alternativeName>
</protein>
<dbReference type="PANTHER" id="PTHR46018">
    <property type="entry name" value="ZINC PHOSPHODIESTERASE ELAC PROTEIN 1"/>
    <property type="match status" value="1"/>
</dbReference>
<dbReference type="CDD" id="cd07717">
    <property type="entry name" value="RNaseZ_ZiPD-like_MBL-fold"/>
    <property type="match status" value="1"/>
</dbReference>
<evidence type="ECO:0000256" key="7">
    <source>
        <dbReference type="ARBA" id="ARBA00022833"/>
    </source>
</evidence>
<accession>A0ABP7GL37</accession>
<feature type="binding site" evidence="8">
    <location>
        <position position="66"/>
    </location>
    <ligand>
        <name>Zn(2+)</name>
        <dbReference type="ChEBI" id="CHEBI:29105"/>
        <label>2</label>
        <note>catalytic</note>
    </ligand>
</feature>
<comment type="cofactor">
    <cofactor evidence="8">
        <name>Zn(2+)</name>
        <dbReference type="ChEBI" id="CHEBI:29105"/>
    </cofactor>
    <text evidence="8">Binds 2 Zn(2+) ions.</text>
</comment>
<dbReference type="Pfam" id="PF12706">
    <property type="entry name" value="Lactamase_B_2"/>
    <property type="match status" value="1"/>
</dbReference>
<evidence type="ECO:0000256" key="2">
    <source>
        <dbReference type="ARBA" id="ARBA00022694"/>
    </source>
</evidence>
<gene>
    <name evidence="8" type="primary">rnz</name>
    <name evidence="11" type="ORF">GCM10022402_48290</name>
</gene>
<dbReference type="Proteomes" id="UP001500908">
    <property type="component" value="Unassembled WGS sequence"/>
</dbReference>
<dbReference type="Pfam" id="PF00753">
    <property type="entry name" value="Lactamase_B"/>
    <property type="match status" value="1"/>
</dbReference>
<dbReference type="EC" id="3.1.26.11" evidence="8"/>
<comment type="subunit">
    <text evidence="1 8">Homodimer.</text>
</comment>
<evidence type="ECO:0000256" key="4">
    <source>
        <dbReference type="ARBA" id="ARBA00022723"/>
    </source>
</evidence>
<dbReference type="EMBL" id="BAABDD010000046">
    <property type="protein sequence ID" value="GAA3765338.1"/>
    <property type="molecule type" value="Genomic_DNA"/>
</dbReference>
<name>A0ABP7GL37_9ACTN</name>
<dbReference type="InterPro" id="IPR001279">
    <property type="entry name" value="Metallo-B-lactamas"/>
</dbReference>
<feature type="binding site" evidence="8">
    <location>
        <position position="63"/>
    </location>
    <ligand>
        <name>Zn(2+)</name>
        <dbReference type="ChEBI" id="CHEBI:29105"/>
        <label>1</label>
        <note>catalytic</note>
    </ligand>
</feature>
<feature type="binding site" evidence="8">
    <location>
        <position position="65"/>
    </location>
    <ligand>
        <name>Zn(2+)</name>
        <dbReference type="ChEBI" id="CHEBI:29105"/>
        <label>2</label>
        <note>catalytic</note>
    </ligand>
</feature>
<sequence length="306" mass="33407">MRELVVLGTSSAVPTKRRNHNGYFLRFDGEGVVVDPGEGTQRQMRLAGVSAHDVTRVCVTHFHGDHCLGLPGVVQWMARDGVEREVPVVFPAAGYRYWERLRAASWAVPAARVVAVPVAGEQSWVGAATGLAVQALPLQHRVPTYGYRLVEPDGVRMVPELLERHGVGGPTVGRLQRQGWVVNEVGQRVELAQVSRPRPGQVVAFVMDTEVCDNAVRLARAADLLVIESTFLRSEEALARRYGHLTAEQAGQIAAAAGVRRVVLTHFSERYGDGDDARFAEEAARAFGGDIVVAADLDRVALPRRR</sequence>
<reference evidence="12" key="1">
    <citation type="journal article" date="2019" name="Int. J. Syst. Evol. Microbiol.">
        <title>The Global Catalogue of Microorganisms (GCM) 10K type strain sequencing project: providing services to taxonomists for standard genome sequencing and annotation.</title>
        <authorList>
            <consortium name="The Broad Institute Genomics Platform"/>
            <consortium name="The Broad Institute Genome Sequencing Center for Infectious Disease"/>
            <person name="Wu L."/>
            <person name="Ma J."/>
        </authorList>
    </citation>
    <scope>NUCLEOTIDE SEQUENCE [LARGE SCALE GENOMIC DNA]</scope>
    <source>
        <strain evidence="12">JCM 17137</strain>
    </source>
</reference>